<accession>A0A921HIA7</accession>
<keyword evidence="1" id="KW-0238">DNA-binding</keyword>
<dbReference type="InterPro" id="IPR010998">
    <property type="entry name" value="Integrase_recombinase_N"/>
</dbReference>
<proteinExistence type="predicted"/>
<dbReference type="EMBL" id="DYWE01000033">
    <property type="protein sequence ID" value="HJF80592.1"/>
    <property type="molecule type" value="Genomic_DNA"/>
</dbReference>
<evidence type="ECO:0000256" key="1">
    <source>
        <dbReference type="ARBA" id="ARBA00023125"/>
    </source>
</evidence>
<keyword evidence="2" id="KW-0472">Membrane</keyword>
<feature type="transmembrane region" description="Helical" evidence="2">
    <location>
        <begin position="30"/>
        <end position="50"/>
    </location>
</feature>
<reference evidence="3" key="1">
    <citation type="journal article" date="2021" name="PeerJ">
        <title>Extensive microbial diversity within the chicken gut microbiome revealed by metagenomics and culture.</title>
        <authorList>
            <person name="Gilroy R."/>
            <person name="Ravi A."/>
            <person name="Getino M."/>
            <person name="Pursley I."/>
            <person name="Horton D.L."/>
            <person name="Alikhan N.F."/>
            <person name="Baker D."/>
            <person name="Gharbi K."/>
            <person name="Hall N."/>
            <person name="Watson M."/>
            <person name="Adriaenssens E.M."/>
            <person name="Foster-Nyarko E."/>
            <person name="Jarju S."/>
            <person name="Secka A."/>
            <person name="Antonio M."/>
            <person name="Oren A."/>
            <person name="Chaudhuri R.R."/>
            <person name="La Ragione R."/>
            <person name="Hildebrand F."/>
            <person name="Pallen M.J."/>
        </authorList>
    </citation>
    <scope>NUCLEOTIDE SEQUENCE</scope>
    <source>
        <strain evidence="3">9794</strain>
    </source>
</reference>
<keyword evidence="2" id="KW-0812">Transmembrane</keyword>
<organism evidence="3 4">
    <name type="scientific">Phocaeicola plebeius</name>
    <dbReference type="NCBI Taxonomy" id="310297"/>
    <lineage>
        <taxon>Bacteria</taxon>
        <taxon>Pseudomonadati</taxon>
        <taxon>Bacteroidota</taxon>
        <taxon>Bacteroidia</taxon>
        <taxon>Bacteroidales</taxon>
        <taxon>Bacteroidaceae</taxon>
        <taxon>Phocaeicola</taxon>
    </lineage>
</organism>
<keyword evidence="2" id="KW-1133">Transmembrane helix</keyword>
<evidence type="ECO:0000313" key="4">
    <source>
        <dbReference type="Proteomes" id="UP000722357"/>
    </source>
</evidence>
<dbReference type="Proteomes" id="UP000722357">
    <property type="component" value="Unassembled WGS sequence"/>
</dbReference>
<dbReference type="GO" id="GO:0003677">
    <property type="term" value="F:DNA binding"/>
    <property type="evidence" value="ECO:0007669"/>
    <property type="project" value="UniProtKB-KW"/>
</dbReference>
<evidence type="ECO:0000256" key="2">
    <source>
        <dbReference type="SAM" id="Phobius"/>
    </source>
</evidence>
<evidence type="ECO:0008006" key="5">
    <source>
        <dbReference type="Google" id="ProtNLM"/>
    </source>
</evidence>
<protein>
    <recommendedName>
        <fullName evidence="5">Core-binding (CB) domain-containing protein</fullName>
    </recommendedName>
</protein>
<evidence type="ECO:0000313" key="3">
    <source>
        <dbReference type="EMBL" id="HJF80592.1"/>
    </source>
</evidence>
<dbReference type="AlphaFoldDB" id="A0A921HIA7"/>
<comment type="caution">
    <text evidence="3">The sequence shown here is derived from an EMBL/GenBank/DDBJ whole genome shotgun (WGS) entry which is preliminary data.</text>
</comment>
<gene>
    <name evidence="3" type="ORF">K8V40_02925</name>
</gene>
<reference evidence="3" key="2">
    <citation type="submission" date="2021-09" db="EMBL/GenBank/DDBJ databases">
        <authorList>
            <person name="Gilroy R."/>
        </authorList>
    </citation>
    <scope>NUCLEOTIDE SEQUENCE</scope>
    <source>
        <strain evidence="3">9794</strain>
    </source>
</reference>
<name>A0A921HIA7_9BACT</name>
<sequence length="58" mass="7048">MPLEQIRPSHIHQYQNFLEKRELSSTTVRIYLTLIKVICLCINNSSYNLYFSMYSYKR</sequence>
<dbReference type="Gene3D" id="1.10.150.130">
    <property type="match status" value="1"/>
</dbReference>